<feature type="transmembrane region" description="Helical" evidence="1">
    <location>
        <begin position="100"/>
        <end position="118"/>
    </location>
</feature>
<keyword evidence="1" id="KW-1133">Transmembrane helix</keyword>
<name>A0A0F5LSC0_9HYPH</name>
<evidence type="ECO:0000313" key="3">
    <source>
        <dbReference type="EMBL" id="SHF87988.1"/>
    </source>
</evidence>
<evidence type="ECO:0000256" key="1">
    <source>
        <dbReference type="SAM" id="Phobius"/>
    </source>
</evidence>
<keyword evidence="1" id="KW-0812">Transmembrane</keyword>
<organism evidence="2 4">
    <name type="scientific">Devosia limi DSM 17137</name>
    <dbReference type="NCBI Taxonomy" id="1121477"/>
    <lineage>
        <taxon>Bacteria</taxon>
        <taxon>Pseudomonadati</taxon>
        <taxon>Pseudomonadota</taxon>
        <taxon>Alphaproteobacteria</taxon>
        <taxon>Hyphomicrobiales</taxon>
        <taxon>Devosiaceae</taxon>
        <taxon>Devosia</taxon>
    </lineage>
</organism>
<dbReference type="PATRIC" id="fig|1121477.3.peg.2463"/>
<keyword evidence="4" id="KW-1185">Reference proteome</keyword>
<dbReference type="Proteomes" id="UP000184533">
    <property type="component" value="Unassembled WGS sequence"/>
</dbReference>
<feature type="transmembrane region" description="Helical" evidence="1">
    <location>
        <begin position="70"/>
        <end position="88"/>
    </location>
</feature>
<evidence type="ECO:0000313" key="4">
    <source>
        <dbReference type="Proteomes" id="UP000033608"/>
    </source>
</evidence>
<dbReference type="EMBL" id="FQVC01000016">
    <property type="protein sequence ID" value="SHF87988.1"/>
    <property type="molecule type" value="Genomic_DNA"/>
</dbReference>
<evidence type="ECO:0000313" key="2">
    <source>
        <dbReference type="EMBL" id="KKB85270.1"/>
    </source>
</evidence>
<feature type="transmembrane region" description="Helical" evidence="1">
    <location>
        <begin position="6"/>
        <end position="32"/>
    </location>
</feature>
<sequence>MLLAFLVVVTAINVLVATGFSLAGIFLPGLIVRGGEGSHTARVFALYGLARSLPLLLVAAWAILTTSLPGLLWVGTLAGVSLLADAAVGTQTGDRLKVWGPLGLGALQIIAVLLAAWWA</sequence>
<protein>
    <recommendedName>
        <fullName evidence="6">DUF4345 domain-containing protein</fullName>
    </recommendedName>
</protein>
<evidence type="ECO:0008006" key="6">
    <source>
        <dbReference type="Google" id="ProtNLM"/>
    </source>
</evidence>
<gene>
    <name evidence="3" type="ORF">SAMN02745223_03776</name>
    <name evidence="2" type="ORF">VW29_06875</name>
</gene>
<dbReference type="STRING" id="1121477.SAMN02745223_03776"/>
<dbReference type="RefSeq" id="WP_046134576.1">
    <property type="nucleotide sequence ID" value="NZ_FQVC01000016.1"/>
</dbReference>
<reference evidence="2 4" key="1">
    <citation type="submission" date="2015-03" db="EMBL/GenBank/DDBJ databases">
        <authorList>
            <person name="Hassan Y.I."/>
            <person name="Lepp D."/>
            <person name="Zhou T."/>
        </authorList>
    </citation>
    <scope>NUCLEOTIDE SEQUENCE [LARGE SCALE GENOMIC DNA]</scope>
    <source>
        <strain evidence="2 4">DSM 17137</strain>
    </source>
</reference>
<keyword evidence="1" id="KW-0472">Membrane</keyword>
<dbReference type="EMBL" id="LAJF01000059">
    <property type="protein sequence ID" value="KKB85270.1"/>
    <property type="molecule type" value="Genomic_DNA"/>
</dbReference>
<reference evidence="3 5" key="2">
    <citation type="submission" date="2016-11" db="EMBL/GenBank/DDBJ databases">
        <authorList>
            <person name="Jaros S."/>
            <person name="Januszkiewicz K."/>
            <person name="Wedrychowicz H."/>
        </authorList>
    </citation>
    <scope>NUCLEOTIDE SEQUENCE [LARGE SCALE GENOMIC DNA]</scope>
    <source>
        <strain evidence="3 5">DSM 17137</strain>
    </source>
</reference>
<dbReference type="Proteomes" id="UP000033608">
    <property type="component" value="Unassembled WGS sequence"/>
</dbReference>
<accession>A0A0F5LSC0</accession>
<dbReference type="OrthoDB" id="9964012at2"/>
<evidence type="ECO:0000313" key="5">
    <source>
        <dbReference type="Proteomes" id="UP000184533"/>
    </source>
</evidence>
<proteinExistence type="predicted"/>
<dbReference type="AlphaFoldDB" id="A0A0F5LSC0"/>